<feature type="repeat" description="WD" evidence="5">
    <location>
        <begin position="640"/>
        <end position="677"/>
    </location>
</feature>
<dbReference type="EMBL" id="LR593886">
    <property type="protein sequence ID" value="VTS00074.1"/>
    <property type="molecule type" value="Genomic_DNA"/>
</dbReference>
<keyword evidence="5" id="KW-0853">WD repeat</keyword>
<evidence type="ECO:0000256" key="5">
    <source>
        <dbReference type="PROSITE-ProRule" id="PRU00221"/>
    </source>
</evidence>
<feature type="repeat" description="WD" evidence="5">
    <location>
        <begin position="598"/>
        <end position="639"/>
    </location>
</feature>
<keyword evidence="3 7" id="KW-0418">Kinase</keyword>
<name>A0A6P2DGK1_9BACT</name>
<proteinExistence type="predicted"/>
<keyword evidence="7" id="KW-0723">Serine/threonine-protein kinase</keyword>
<dbReference type="InterPro" id="IPR011009">
    <property type="entry name" value="Kinase-like_dom_sf"/>
</dbReference>
<dbReference type="PANTHER" id="PTHR43289:SF6">
    <property type="entry name" value="SERINE_THREONINE-PROTEIN KINASE NEKL-3"/>
    <property type="match status" value="1"/>
</dbReference>
<feature type="repeat" description="WD" evidence="5">
    <location>
        <begin position="476"/>
        <end position="507"/>
    </location>
</feature>
<dbReference type="CDD" id="cd14014">
    <property type="entry name" value="STKc_PknB_like"/>
    <property type="match status" value="1"/>
</dbReference>
<dbReference type="CDD" id="cd00200">
    <property type="entry name" value="WD40"/>
    <property type="match status" value="1"/>
</dbReference>
<evidence type="ECO:0000313" key="7">
    <source>
        <dbReference type="EMBL" id="VTS00074.1"/>
    </source>
</evidence>
<dbReference type="PROSITE" id="PS50082">
    <property type="entry name" value="WD_REPEATS_2"/>
    <property type="match status" value="5"/>
</dbReference>
<dbReference type="PROSITE" id="PS50294">
    <property type="entry name" value="WD_REPEATS_REGION"/>
    <property type="match status" value="5"/>
</dbReference>
<keyword evidence="8" id="KW-1185">Reference proteome</keyword>
<evidence type="ECO:0000259" key="6">
    <source>
        <dbReference type="PROSITE" id="PS50011"/>
    </source>
</evidence>
<evidence type="ECO:0000313" key="8">
    <source>
        <dbReference type="Proteomes" id="UP000464178"/>
    </source>
</evidence>
<evidence type="ECO:0000256" key="2">
    <source>
        <dbReference type="ARBA" id="ARBA00022741"/>
    </source>
</evidence>
<dbReference type="PANTHER" id="PTHR43289">
    <property type="entry name" value="MITOGEN-ACTIVATED PROTEIN KINASE KINASE KINASE 20-RELATED"/>
    <property type="match status" value="1"/>
</dbReference>
<dbReference type="InterPro" id="IPR036322">
    <property type="entry name" value="WD40_repeat_dom_sf"/>
</dbReference>
<evidence type="ECO:0000256" key="3">
    <source>
        <dbReference type="ARBA" id="ARBA00022777"/>
    </source>
</evidence>
<keyword evidence="4" id="KW-0067">ATP-binding</keyword>
<sequence length="677" mass="71265">MTTRRLTCPCGNAWDHPVTEPVPGDVRLICPACTIAGENTRHPESEQGDAAPPSGTVVTNAEAAANAERLRREAAQAIGPGRIISGYEIIGEINRGGMGVIYKARQPGVNRLVALKVIAPGKLDQPGTRARFKREVRASGRLSDPCIVTVFQTELDGPIPFVAMEYVPGIDLFRLVRQTGPLPVVDVVYYARQVAEGLQHAYEVHLVHRDIKPSNLMVSPSPLAPAEGRTGRLPKVKVLDMGLARVVDNSHSDPETDDLTLPGVFVGTPDYVAPEQAENPRAADTRSDLYSLGGAMYYCLTGEVPFPGKTLAAKLRKQLTEPPPSAAAKRSDVPVAVDAVIRKLMALDPNDRYQTPAELMTVLDAVLKEAPPKTGAKAAPTVSSVFAKAHDGGVNAMAPAPDGSYLLTGGGDSVLKFWHPGTLKELRTITGDIGAIEHLVIAPTGKWAATCAIRLSASDMGVQLWDLNTGSEGKRFRGPTDNISGVAISPDGKGVAAASADKMVWLWLRDATGPTTACIKGHTGAVTAVAFVAADSLLSSGIDGTVRQWDLKTGKTKGTLSAPVGPIAALAFAAKRVAVAGRDGLAIRQPGAATFQKFTGHDGSVSCCALTPDGTLLASGGTDHTVRVYRVEDGLQLATYTGHDKPVRSVAFAPTGDAVYSGDVGGILRRWPVPKAK</sequence>
<dbReference type="Gene3D" id="3.30.200.20">
    <property type="entry name" value="Phosphorylase Kinase, domain 1"/>
    <property type="match status" value="1"/>
</dbReference>
<dbReference type="Gene3D" id="1.10.510.10">
    <property type="entry name" value="Transferase(Phosphotransferase) domain 1"/>
    <property type="match status" value="1"/>
</dbReference>
<dbReference type="KEGG" id="gms:SOIL9_83060"/>
<dbReference type="SUPFAM" id="SSF50978">
    <property type="entry name" value="WD40 repeat-like"/>
    <property type="match status" value="1"/>
</dbReference>
<dbReference type="RefSeq" id="WP_162672063.1">
    <property type="nucleotide sequence ID" value="NZ_LR593886.1"/>
</dbReference>
<dbReference type="PROSITE" id="PS50011">
    <property type="entry name" value="PROTEIN_KINASE_DOM"/>
    <property type="match status" value="1"/>
</dbReference>
<dbReference type="PROSITE" id="PS00108">
    <property type="entry name" value="PROTEIN_KINASE_ST"/>
    <property type="match status" value="1"/>
</dbReference>
<dbReference type="InterPro" id="IPR001680">
    <property type="entry name" value="WD40_rpt"/>
</dbReference>
<dbReference type="Pfam" id="PF00400">
    <property type="entry name" value="WD40"/>
    <property type="match status" value="5"/>
</dbReference>
<dbReference type="GO" id="GO:0004674">
    <property type="term" value="F:protein serine/threonine kinase activity"/>
    <property type="evidence" value="ECO:0007669"/>
    <property type="project" value="UniProtKB-KW"/>
</dbReference>
<dbReference type="GO" id="GO:0005524">
    <property type="term" value="F:ATP binding"/>
    <property type="evidence" value="ECO:0007669"/>
    <property type="project" value="UniProtKB-KW"/>
</dbReference>
<gene>
    <name evidence="7" type="ORF">SOIL9_83060</name>
</gene>
<organism evidence="7 8">
    <name type="scientific">Gemmata massiliana</name>
    <dbReference type="NCBI Taxonomy" id="1210884"/>
    <lineage>
        <taxon>Bacteria</taxon>
        <taxon>Pseudomonadati</taxon>
        <taxon>Planctomycetota</taxon>
        <taxon>Planctomycetia</taxon>
        <taxon>Gemmatales</taxon>
        <taxon>Gemmataceae</taxon>
        <taxon>Gemmata</taxon>
    </lineage>
</organism>
<accession>A0A6P2DGK1</accession>
<evidence type="ECO:0000256" key="1">
    <source>
        <dbReference type="ARBA" id="ARBA00022679"/>
    </source>
</evidence>
<dbReference type="InterPro" id="IPR000719">
    <property type="entry name" value="Prot_kinase_dom"/>
</dbReference>
<feature type="repeat" description="WD" evidence="5">
    <location>
        <begin position="387"/>
        <end position="428"/>
    </location>
</feature>
<dbReference type="Gene3D" id="2.130.10.10">
    <property type="entry name" value="YVTN repeat-like/Quinoprotein amine dehydrogenase"/>
    <property type="match status" value="2"/>
</dbReference>
<dbReference type="InterPro" id="IPR015943">
    <property type="entry name" value="WD40/YVTN_repeat-like_dom_sf"/>
</dbReference>
<evidence type="ECO:0000256" key="4">
    <source>
        <dbReference type="ARBA" id="ARBA00022840"/>
    </source>
</evidence>
<protein>
    <recommendedName>
        <fullName evidence="6">Protein kinase domain-containing protein</fullName>
    </recommendedName>
</protein>
<dbReference type="SMART" id="SM00220">
    <property type="entry name" value="S_TKc"/>
    <property type="match status" value="1"/>
</dbReference>
<dbReference type="InterPro" id="IPR008271">
    <property type="entry name" value="Ser/Thr_kinase_AS"/>
</dbReference>
<keyword evidence="1" id="KW-0808">Transferase</keyword>
<feature type="domain" description="Protein kinase" evidence="6">
    <location>
        <begin position="87"/>
        <end position="367"/>
    </location>
</feature>
<keyword evidence="2" id="KW-0547">Nucleotide-binding</keyword>
<feature type="repeat" description="WD" evidence="5">
    <location>
        <begin position="519"/>
        <end position="559"/>
    </location>
</feature>
<dbReference type="AlphaFoldDB" id="A0A6P2DGK1"/>
<dbReference type="SMART" id="SM00320">
    <property type="entry name" value="WD40"/>
    <property type="match status" value="7"/>
</dbReference>
<dbReference type="SUPFAM" id="SSF56112">
    <property type="entry name" value="Protein kinase-like (PK-like)"/>
    <property type="match status" value="1"/>
</dbReference>
<dbReference type="Proteomes" id="UP000464178">
    <property type="component" value="Chromosome"/>
</dbReference>
<dbReference type="Pfam" id="PF00069">
    <property type="entry name" value="Pkinase"/>
    <property type="match status" value="1"/>
</dbReference>
<reference evidence="7 8" key="1">
    <citation type="submission" date="2019-05" db="EMBL/GenBank/DDBJ databases">
        <authorList>
            <consortium name="Science for Life Laboratories"/>
        </authorList>
    </citation>
    <scope>NUCLEOTIDE SEQUENCE [LARGE SCALE GENOMIC DNA]</scope>
    <source>
        <strain evidence="7">Soil9</strain>
    </source>
</reference>